<accession>A0A6P4XVI4</accession>
<evidence type="ECO:0000259" key="18">
    <source>
        <dbReference type="PROSITE" id="PS51034"/>
    </source>
</evidence>
<dbReference type="InterPro" id="IPR000859">
    <property type="entry name" value="CUB_dom"/>
</dbReference>
<dbReference type="Pfam" id="PF00629">
    <property type="entry name" value="MAM"/>
    <property type="match status" value="1"/>
</dbReference>
<dbReference type="OrthoDB" id="10063988at2759"/>
<evidence type="ECO:0000256" key="1">
    <source>
        <dbReference type="ARBA" id="ARBA00009931"/>
    </source>
</evidence>
<evidence type="ECO:0000259" key="15">
    <source>
        <dbReference type="PROSITE" id="PS01180"/>
    </source>
</evidence>
<dbReference type="PANTHER" id="PTHR48071">
    <property type="entry name" value="SRCR DOMAIN-CONTAINING PROTEIN"/>
    <property type="match status" value="1"/>
</dbReference>
<dbReference type="RefSeq" id="XP_019616108.1">
    <property type="nucleotide sequence ID" value="XM_019760549.1"/>
</dbReference>
<dbReference type="Gene3D" id="2.60.120.290">
    <property type="entry name" value="Spermadhesin, CUB domain"/>
    <property type="match status" value="1"/>
</dbReference>
<feature type="domain" description="SRCR" evidence="17">
    <location>
        <begin position="416"/>
        <end position="516"/>
    </location>
</feature>
<feature type="transmembrane region" description="Helical" evidence="13">
    <location>
        <begin position="835"/>
        <end position="860"/>
    </location>
</feature>
<dbReference type="AlphaFoldDB" id="A0A6P4XVI4"/>
<dbReference type="InterPro" id="IPR035914">
    <property type="entry name" value="Sperma_CUB_dom_sf"/>
</dbReference>
<gene>
    <name evidence="20" type="primary">LOC109463699</name>
</gene>
<evidence type="ECO:0000256" key="2">
    <source>
        <dbReference type="ARBA" id="ARBA00022448"/>
    </source>
</evidence>
<dbReference type="PROSITE" id="PS50060">
    <property type="entry name" value="MAM_2"/>
    <property type="match status" value="1"/>
</dbReference>
<evidence type="ECO:0000313" key="19">
    <source>
        <dbReference type="Proteomes" id="UP000515135"/>
    </source>
</evidence>
<feature type="domain" description="SRCR" evidence="17">
    <location>
        <begin position="26"/>
        <end position="126"/>
    </location>
</feature>
<dbReference type="InterPro" id="IPR001507">
    <property type="entry name" value="ZP_dom"/>
</dbReference>
<organism evidence="19 20">
    <name type="scientific">Branchiostoma belcheri</name>
    <name type="common">Amphioxus</name>
    <dbReference type="NCBI Taxonomy" id="7741"/>
    <lineage>
        <taxon>Eukaryota</taxon>
        <taxon>Metazoa</taxon>
        <taxon>Chordata</taxon>
        <taxon>Cephalochordata</taxon>
        <taxon>Leptocardii</taxon>
        <taxon>Amphioxiformes</taxon>
        <taxon>Branchiostomatidae</taxon>
        <taxon>Branchiostoma</taxon>
    </lineage>
</organism>
<dbReference type="Gene3D" id="2.60.120.200">
    <property type="match status" value="1"/>
</dbReference>
<dbReference type="InterPro" id="IPR042235">
    <property type="entry name" value="ZP-C_dom"/>
</dbReference>
<dbReference type="PROSITE" id="PS01180">
    <property type="entry name" value="CUB"/>
    <property type="match status" value="1"/>
</dbReference>
<keyword evidence="13" id="KW-0472">Membrane</keyword>
<evidence type="ECO:0000313" key="20">
    <source>
        <dbReference type="RefSeq" id="XP_019616108.1"/>
    </source>
</evidence>
<keyword evidence="13" id="KW-0812">Transmembrane</keyword>
<dbReference type="GO" id="GO:0016020">
    <property type="term" value="C:membrane"/>
    <property type="evidence" value="ECO:0007669"/>
    <property type="project" value="InterPro"/>
</dbReference>
<comment type="caution">
    <text evidence="11">Lacks conserved residue(s) required for the propagation of feature annotation.</text>
</comment>
<dbReference type="Proteomes" id="UP000515135">
    <property type="component" value="Unplaced"/>
</dbReference>
<evidence type="ECO:0000259" key="16">
    <source>
        <dbReference type="PROSITE" id="PS50060"/>
    </source>
</evidence>
<evidence type="ECO:0000256" key="6">
    <source>
        <dbReference type="ARBA" id="ARBA00023157"/>
    </source>
</evidence>
<keyword evidence="7" id="KW-0325">Glycoprotein</keyword>
<dbReference type="InterPro" id="IPR001190">
    <property type="entry name" value="SRCR"/>
</dbReference>
<feature type="disulfide bond" evidence="12">
    <location>
        <begin position="64"/>
        <end position="125"/>
    </location>
</feature>
<keyword evidence="19" id="KW-1185">Reference proteome</keyword>
<feature type="domain" description="ZP" evidence="18">
    <location>
        <begin position="541"/>
        <end position="783"/>
    </location>
</feature>
<evidence type="ECO:0000256" key="9">
    <source>
        <dbReference type="ARBA" id="ARBA00047197"/>
    </source>
</evidence>
<sequence length="880" mass="98502">MAVLWVILHLMLVLRDGIAENDDFQVRLRGGDGYSYGRVEVYYNGQWGTVCDDNFGSQEARVVCRELGFSEYYTYHHSAYYGQGSGPTWMDDLGCSGYESSLQYCPHRGWGSHNCGHEDDASVSCYGASCNFDYSDCGYSKESSGIQWIRHSGSTPSSSTGPSGDHNTGRGYYMYIETSSSVAGAVARLLSPTISDSGWFCLQFAYHMYGTDIGELRVRVGSSIEWSRSNNQGNSWHLASVQVFIIYQKVVFEGVRGSSFRGDIAIDDVVLNPGSCPTGWFNNSWPVIVVDNTVNSPHYPNNYFNNANCRWTITGSPGSTLEVVVERFQLESGHDYLNIYDGRSTSSPRLARLDGTGSWRYFYSSSNEVLIHFTSDGSVVDNGFRIRYQEYWGTQEPTTVPDSWWTTAWNNHSFQIRLRGGNGYSYGRVEVYYNGQWGTVCDDGFGWQEARVICRELGFSDYSTYYYRAYYGQGSGPIWMDNLNCNGYESSLQYCTHNGWGSHNCYHYEDVSVVCGANGTDLPTITPPLQTSQPDLGISGSCDSDMMTVTFDLWVAPWLDGNFMHFADPTCKAYNNGSHLILATKLSDCGTKRNETDAHVIYTNKVLMYSTNHSVIIRDLQLEVPVTCKLPRKSVVSAQFTADSNAVRYNLEREGQFDIALQFYRSSSFYSAHTGPVELQLNERAYAQVRLSSDDNLRIRVDSCVATPSRNPTDTVIYSVIENNCPEDPTVMMYNTSLPKVERFGFRAFQFANGQNQVYLHCVIQVCDGSDPNSQCTMGCMRRGDREKREATPSNQLRQVSAGPIFLRMPGDDEGVDFYAEKKPSTSSNFAQTPALTLAVAAVAGLAVVVLGIAAMAFVYKHRRDKMAFRYQPVDTAETY</sequence>
<evidence type="ECO:0000256" key="3">
    <source>
        <dbReference type="ARBA" id="ARBA00022729"/>
    </source>
</evidence>
<dbReference type="PROSITE" id="PS51034">
    <property type="entry name" value="ZP_2"/>
    <property type="match status" value="1"/>
</dbReference>
<evidence type="ECO:0000256" key="7">
    <source>
        <dbReference type="ARBA" id="ARBA00023180"/>
    </source>
</evidence>
<dbReference type="InterPro" id="IPR036772">
    <property type="entry name" value="SRCR-like_dom_sf"/>
</dbReference>
<dbReference type="SMART" id="SM00042">
    <property type="entry name" value="CUB"/>
    <property type="match status" value="1"/>
</dbReference>
<dbReference type="SMART" id="SM00241">
    <property type="entry name" value="ZP"/>
    <property type="match status" value="1"/>
</dbReference>
<dbReference type="Pfam" id="PF00100">
    <property type="entry name" value="Zona_pellucida"/>
    <property type="match status" value="1"/>
</dbReference>
<dbReference type="PRINTS" id="PR00258">
    <property type="entry name" value="SPERACTRCPTR"/>
</dbReference>
<evidence type="ECO:0000256" key="13">
    <source>
        <dbReference type="SAM" id="Phobius"/>
    </source>
</evidence>
<dbReference type="PROSITE" id="PS00420">
    <property type="entry name" value="SRCR_1"/>
    <property type="match status" value="2"/>
</dbReference>
<protein>
    <recommendedName>
        <fullName evidence="9">Scavenger receptor cysteine-rich domain-containing protein DMBT1</fullName>
    </recommendedName>
    <alternativeName>
        <fullName evidence="10">Deleted in malignant brain tumors 1 protein</fullName>
    </alternativeName>
    <alternativeName>
        <fullName evidence="8">Hensin</fullName>
    </alternativeName>
</protein>
<feature type="chain" id="PRO_5028220277" description="Scavenger receptor cysteine-rich domain-containing protein DMBT1" evidence="14">
    <location>
        <begin position="20"/>
        <end position="880"/>
    </location>
</feature>
<dbReference type="Pfam" id="PF00431">
    <property type="entry name" value="CUB"/>
    <property type="match status" value="1"/>
</dbReference>
<proteinExistence type="inferred from homology"/>
<dbReference type="KEGG" id="bbel:109463699"/>
<evidence type="ECO:0000256" key="8">
    <source>
        <dbReference type="ARBA" id="ARBA00030560"/>
    </source>
</evidence>
<reference evidence="20" key="1">
    <citation type="submission" date="2025-08" db="UniProtKB">
        <authorList>
            <consortium name="RefSeq"/>
        </authorList>
    </citation>
    <scope>IDENTIFICATION</scope>
    <source>
        <tissue evidence="20">Gonad</tissue>
    </source>
</reference>
<dbReference type="InterPro" id="IPR013320">
    <property type="entry name" value="ConA-like_dom_sf"/>
</dbReference>
<dbReference type="CDD" id="cd06263">
    <property type="entry name" value="MAM"/>
    <property type="match status" value="1"/>
</dbReference>
<comment type="similarity">
    <text evidence="1">Belongs to the DMBT1 family.</text>
</comment>
<dbReference type="Gene3D" id="2.60.40.3210">
    <property type="entry name" value="Zona pellucida, ZP-N domain"/>
    <property type="match status" value="1"/>
</dbReference>
<dbReference type="GeneID" id="109463699"/>
<dbReference type="CDD" id="cd00041">
    <property type="entry name" value="CUB"/>
    <property type="match status" value="1"/>
</dbReference>
<dbReference type="SUPFAM" id="SSF49854">
    <property type="entry name" value="Spermadhesin, CUB domain"/>
    <property type="match status" value="1"/>
</dbReference>
<evidence type="ECO:0000256" key="11">
    <source>
        <dbReference type="PROSITE-ProRule" id="PRU00059"/>
    </source>
</evidence>
<dbReference type="Gene3D" id="2.60.40.4100">
    <property type="entry name" value="Zona pellucida, ZP-C domain"/>
    <property type="match status" value="1"/>
</dbReference>
<keyword evidence="3 14" id="KW-0732">Signal</keyword>
<evidence type="ECO:0000259" key="17">
    <source>
        <dbReference type="PROSITE" id="PS50287"/>
    </source>
</evidence>
<feature type="disulfide bond" evidence="12">
    <location>
        <begin position="454"/>
        <end position="515"/>
    </location>
</feature>
<evidence type="ECO:0000256" key="12">
    <source>
        <dbReference type="PROSITE-ProRule" id="PRU00196"/>
    </source>
</evidence>
<keyword evidence="13" id="KW-1133">Transmembrane helix</keyword>
<feature type="disulfide bond" evidence="12">
    <location>
        <begin position="95"/>
        <end position="105"/>
    </location>
</feature>
<evidence type="ECO:0000256" key="14">
    <source>
        <dbReference type="SAM" id="SignalP"/>
    </source>
</evidence>
<keyword evidence="6 12" id="KW-1015">Disulfide bond</keyword>
<feature type="disulfide bond" evidence="12">
    <location>
        <begin position="51"/>
        <end position="115"/>
    </location>
</feature>
<dbReference type="Pfam" id="PF23344">
    <property type="entry name" value="ZP-N"/>
    <property type="match status" value="1"/>
</dbReference>
<dbReference type="Gene3D" id="3.10.250.10">
    <property type="entry name" value="SRCR-like domain"/>
    <property type="match status" value="2"/>
</dbReference>
<dbReference type="SUPFAM" id="SSF56487">
    <property type="entry name" value="SRCR-like"/>
    <property type="match status" value="2"/>
</dbReference>
<evidence type="ECO:0000256" key="10">
    <source>
        <dbReference type="ARBA" id="ARBA00047200"/>
    </source>
</evidence>
<dbReference type="SUPFAM" id="SSF49899">
    <property type="entry name" value="Concanavalin A-like lectins/glucanases"/>
    <property type="match status" value="1"/>
</dbReference>
<dbReference type="SMART" id="SM00202">
    <property type="entry name" value="SR"/>
    <property type="match status" value="2"/>
</dbReference>
<keyword evidence="4" id="KW-0677">Repeat</keyword>
<feature type="domain" description="CUB" evidence="15">
    <location>
        <begin position="276"/>
        <end position="391"/>
    </location>
</feature>
<feature type="signal peptide" evidence="14">
    <location>
        <begin position="1"/>
        <end position="19"/>
    </location>
</feature>
<evidence type="ECO:0000256" key="5">
    <source>
        <dbReference type="ARBA" id="ARBA00022927"/>
    </source>
</evidence>
<keyword evidence="2" id="KW-0813">Transport</keyword>
<keyword evidence="5" id="KW-0653">Protein transport</keyword>
<dbReference type="GO" id="GO:0015031">
    <property type="term" value="P:protein transport"/>
    <property type="evidence" value="ECO:0007669"/>
    <property type="project" value="UniProtKB-KW"/>
</dbReference>
<feature type="disulfide bond" evidence="12">
    <location>
        <begin position="441"/>
        <end position="505"/>
    </location>
</feature>
<dbReference type="PANTHER" id="PTHR48071:SF27">
    <property type="entry name" value="SCAVENGER RECEPTOR CYSTEINE-RICH TYPE 1 PROTEIN M130-LIKE"/>
    <property type="match status" value="1"/>
</dbReference>
<dbReference type="InterPro" id="IPR000998">
    <property type="entry name" value="MAM_dom"/>
</dbReference>
<dbReference type="SMART" id="SM00137">
    <property type="entry name" value="MAM"/>
    <property type="match status" value="1"/>
</dbReference>
<dbReference type="InterPro" id="IPR055355">
    <property type="entry name" value="ZP-C"/>
</dbReference>
<dbReference type="FunFam" id="3.10.250.10:FF:000001">
    <property type="entry name" value="Lysyl oxidase 4 isoform X1"/>
    <property type="match status" value="1"/>
</dbReference>
<dbReference type="Pfam" id="PF00530">
    <property type="entry name" value="SRCR"/>
    <property type="match status" value="2"/>
</dbReference>
<name>A0A6P4XVI4_BRABE</name>
<dbReference type="PROSITE" id="PS00740">
    <property type="entry name" value="MAM_1"/>
    <property type="match status" value="1"/>
</dbReference>
<evidence type="ECO:0000256" key="4">
    <source>
        <dbReference type="ARBA" id="ARBA00022737"/>
    </source>
</evidence>
<feature type="domain" description="MAM" evidence="16">
    <location>
        <begin position="128"/>
        <end position="278"/>
    </location>
</feature>
<dbReference type="FunFam" id="3.10.250.10:FF:000006">
    <property type="entry name" value="neurotrypsin isoform X2"/>
    <property type="match status" value="1"/>
</dbReference>
<dbReference type="InterPro" id="IPR055356">
    <property type="entry name" value="ZP-N"/>
</dbReference>
<dbReference type="FunFam" id="2.60.120.290:FF:000005">
    <property type="entry name" value="Procollagen C-endopeptidase enhancer 1"/>
    <property type="match status" value="1"/>
</dbReference>
<dbReference type="PROSITE" id="PS50287">
    <property type="entry name" value="SRCR_2"/>
    <property type="match status" value="2"/>
</dbReference>
<feature type="disulfide bond" evidence="12">
    <location>
        <begin position="485"/>
        <end position="495"/>
    </location>
</feature>